<gene>
    <name evidence="2" type="ORF">PDLFYP31_00766</name>
</gene>
<sequence>MAKKPSIFVEKNCDMNTTDYDIYKIRQEQLSLSRRITRIENMIHAIRPTRLIYVLGFLSGFLLNYLLRHLL</sequence>
<keyword evidence="1" id="KW-0472">Membrane</keyword>
<keyword evidence="1" id="KW-1133">Transmembrane helix</keyword>
<evidence type="ECO:0000256" key="1">
    <source>
        <dbReference type="SAM" id="Phobius"/>
    </source>
</evidence>
<name>A0A6N3HWM1_PARDI</name>
<keyword evidence="1" id="KW-0812">Transmembrane</keyword>
<feature type="transmembrane region" description="Helical" evidence="1">
    <location>
        <begin position="51"/>
        <end position="67"/>
    </location>
</feature>
<accession>A0A6N3HWM1</accession>
<protein>
    <submittedName>
        <fullName evidence="2">Uncharacterized protein</fullName>
    </submittedName>
</protein>
<proteinExistence type="predicted"/>
<dbReference type="EMBL" id="CACRUW010000053">
    <property type="protein sequence ID" value="VYU81325.1"/>
    <property type="molecule type" value="Genomic_DNA"/>
</dbReference>
<dbReference type="AlphaFoldDB" id="A0A6N3HWM1"/>
<organism evidence="2">
    <name type="scientific">Parabacteroides distasonis</name>
    <dbReference type="NCBI Taxonomy" id="823"/>
    <lineage>
        <taxon>Bacteria</taxon>
        <taxon>Pseudomonadati</taxon>
        <taxon>Bacteroidota</taxon>
        <taxon>Bacteroidia</taxon>
        <taxon>Bacteroidales</taxon>
        <taxon>Tannerellaceae</taxon>
        <taxon>Parabacteroides</taxon>
    </lineage>
</organism>
<evidence type="ECO:0000313" key="2">
    <source>
        <dbReference type="EMBL" id="VYU81325.1"/>
    </source>
</evidence>
<reference evidence="2" key="1">
    <citation type="submission" date="2019-11" db="EMBL/GenBank/DDBJ databases">
        <authorList>
            <person name="Feng L."/>
        </authorList>
    </citation>
    <scope>NUCLEOTIDE SEQUENCE</scope>
    <source>
        <strain evidence="2">PdistasonisLFYP31</strain>
    </source>
</reference>